<keyword evidence="5" id="KW-1185">Reference proteome</keyword>
<dbReference type="PANTHER" id="PTHR19836">
    <property type="entry name" value="30S RIBOSOMAL PROTEIN S14"/>
    <property type="match status" value="1"/>
</dbReference>
<dbReference type="GO" id="GO:0006412">
    <property type="term" value="P:translation"/>
    <property type="evidence" value="ECO:0007669"/>
    <property type="project" value="InterPro"/>
</dbReference>
<dbReference type="AlphaFoldDB" id="A0A9W8ATX5"/>
<accession>A0A9W8ATX5</accession>
<dbReference type="Gene3D" id="1.10.287.1480">
    <property type="match status" value="1"/>
</dbReference>
<gene>
    <name evidence="4" type="primary">MRP2</name>
    <name evidence="4" type="ORF">IWQ62_003537</name>
</gene>
<comment type="caution">
    <text evidence="4">The sequence shown here is derived from an EMBL/GenBank/DDBJ whole genome shotgun (WGS) entry which is preliminary data.</text>
</comment>
<dbReference type="GO" id="GO:0005763">
    <property type="term" value="C:mitochondrial small ribosomal subunit"/>
    <property type="evidence" value="ECO:0007669"/>
    <property type="project" value="TreeGrafter"/>
</dbReference>
<dbReference type="EMBL" id="JANBPY010000966">
    <property type="protein sequence ID" value="KAJ1962425.1"/>
    <property type="molecule type" value="Genomic_DNA"/>
</dbReference>
<comment type="similarity">
    <text evidence="1">Belongs to the universal ribosomal protein uS14 family.</text>
</comment>
<dbReference type="Pfam" id="PF00253">
    <property type="entry name" value="Ribosomal_S14"/>
    <property type="match status" value="1"/>
</dbReference>
<dbReference type="OrthoDB" id="413436at2759"/>
<evidence type="ECO:0000256" key="1">
    <source>
        <dbReference type="ARBA" id="ARBA00009083"/>
    </source>
</evidence>
<keyword evidence="2 4" id="KW-0689">Ribosomal protein</keyword>
<keyword evidence="3" id="KW-0687">Ribonucleoprotein</keyword>
<sequence length="156" mass="18251">MTWFGDQDFNKLVPLKILGLIPFKFATQDPIFFSLLQSLPFVSSILTPQGLHDKDFDMRSRILRNQRQRHCYAANEVIRQVYRYITHNETVVPKVRYQAQLALNQYPKHASVVQIKNRCIETGRGRGILSDFRLCHAQFRQKALRGEIPGVTKYSW</sequence>
<dbReference type="SUPFAM" id="SSF57716">
    <property type="entry name" value="Glucocorticoid receptor-like (DNA-binding domain)"/>
    <property type="match status" value="1"/>
</dbReference>
<dbReference type="PANTHER" id="PTHR19836:SF19">
    <property type="entry name" value="SMALL RIBOSOMAL SUBUNIT PROTEIN US14M"/>
    <property type="match status" value="1"/>
</dbReference>
<dbReference type="FunFam" id="1.10.287.1480:FF:000001">
    <property type="entry name" value="30S ribosomal protein S14"/>
    <property type="match status" value="1"/>
</dbReference>
<protein>
    <submittedName>
        <fullName evidence="4">40S ribosomal protein mrp2, mitochondrial</fullName>
    </submittedName>
</protein>
<evidence type="ECO:0000313" key="4">
    <source>
        <dbReference type="EMBL" id="KAJ1962425.1"/>
    </source>
</evidence>
<evidence type="ECO:0000256" key="3">
    <source>
        <dbReference type="ARBA" id="ARBA00023274"/>
    </source>
</evidence>
<name>A0A9W8ATX5_9FUNG</name>
<evidence type="ECO:0000256" key="2">
    <source>
        <dbReference type="ARBA" id="ARBA00022980"/>
    </source>
</evidence>
<proteinExistence type="inferred from homology"/>
<dbReference type="NCBIfam" id="NF006477">
    <property type="entry name" value="PRK08881.1"/>
    <property type="match status" value="1"/>
</dbReference>
<organism evidence="4 5">
    <name type="scientific">Dispira parvispora</name>
    <dbReference type="NCBI Taxonomy" id="1520584"/>
    <lineage>
        <taxon>Eukaryota</taxon>
        <taxon>Fungi</taxon>
        <taxon>Fungi incertae sedis</taxon>
        <taxon>Zoopagomycota</taxon>
        <taxon>Kickxellomycotina</taxon>
        <taxon>Dimargaritomycetes</taxon>
        <taxon>Dimargaritales</taxon>
        <taxon>Dimargaritaceae</taxon>
        <taxon>Dispira</taxon>
    </lineage>
</organism>
<evidence type="ECO:0000313" key="5">
    <source>
        <dbReference type="Proteomes" id="UP001150925"/>
    </source>
</evidence>
<dbReference type="GO" id="GO:0003735">
    <property type="term" value="F:structural constituent of ribosome"/>
    <property type="evidence" value="ECO:0007669"/>
    <property type="project" value="InterPro"/>
</dbReference>
<dbReference type="Proteomes" id="UP001150925">
    <property type="component" value="Unassembled WGS sequence"/>
</dbReference>
<dbReference type="InterPro" id="IPR001209">
    <property type="entry name" value="Ribosomal_uS14"/>
</dbReference>
<reference evidence="4" key="1">
    <citation type="submission" date="2022-07" db="EMBL/GenBank/DDBJ databases">
        <title>Phylogenomic reconstructions and comparative analyses of Kickxellomycotina fungi.</title>
        <authorList>
            <person name="Reynolds N.K."/>
            <person name="Stajich J.E."/>
            <person name="Barry K."/>
            <person name="Grigoriev I.V."/>
            <person name="Crous P."/>
            <person name="Smith M.E."/>
        </authorList>
    </citation>
    <scope>NUCLEOTIDE SEQUENCE</scope>
    <source>
        <strain evidence="4">RSA 1196</strain>
    </source>
</reference>